<protein>
    <submittedName>
        <fullName evidence="3">MlaD family protein</fullName>
    </submittedName>
</protein>
<accession>A0ABY5PJ32</accession>
<evidence type="ECO:0000259" key="2">
    <source>
        <dbReference type="Pfam" id="PF02470"/>
    </source>
</evidence>
<dbReference type="PANTHER" id="PTHR33371">
    <property type="entry name" value="INTERMEMBRANE PHOSPHOLIPID TRANSPORT SYSTEM BINDING PROTEIN MLAD-RELATED"/>
    <property type="match status" value="1"/>
</dbReference>
<evidence type="ECO:0000313" key="4">
    <source>
        <dbReference type="Proteomes" id="UP001058860"/>
    </source>
</evidence>
<dbReference type="RefSeq" id="WP_353865053.1">
    <property type="nucleotide sequence ID" value="NZ_CP088295.1"/>
</dbReference>
<feature type="domain" description="Mce/MlaD" evidence="2">
    <location>
        <begin position="43"/>
        <end position="118"/>
    </location>
</feature>
<dbReference type="PANTHER" id="PTHR33371:SF4">
    <property type="entry name" value="INTERMEMBRANE PHOSPHOLIPID TRANSPORT SYSTEM BINDING PROTEIN MLAD"/>
    <property type="match status" value="1"/>
</dbReference>
<proteinExistence type="predicted"/>
<sequence>MSREVSVRGVVLVLVLIAVTGASFLLFNRAFGGPAGRIGESRYEVTVVMDQTGQLLERSLVMVKGVPVGEVTKVDGTPERTQVTLTVKPEYAPLRQGAHIRLGTRTAFGEAYLRLDRGRPGGTPLPSGSTIANVDTVETDEALNVLGPQTRKNAASLLQTVDSGIARGDDPERLRATVAEVRTTVRQVRRLTRVLEGQETELARLVGDGSTLVDALAQRDRELRSIVTDGNATTQALADRTDRLEAAVTEASLTVAAADDVLTELPGLIDDAEPAMVDLAAAARELRPVIDQAGPTVRAAGGLVDSLPKLADAAVPALKDAEPVVAALPGVSSWLVPALRNLIPMMGWLRPRARDYAAAFANVASVTNSGDSTGPWLRAFPTLDPVEIVTRPTRCAPEDSGRWGNVCTNPYPEPGDALDPQPAKERPFPRLLPYPEP</sequence>
<evidence type="ECO:0000256" key="1">
    <source>
        <dbReference type="SAM" id="MobiDB-lite"/>
    </source>
</evidence>
<name>A0ABY5PJ32_9ACTN</name>
<gene>
    <name evidence="3" type="ORF">LRS13_03280</name>
</gene>
<dbReference type="EMBL" id="CP088295">
    <property type="protein sequence ID" value="UUY04572.1"/>
    <property type="molecule type" value="Genomic_DNA"/>
</dbReference>
<dbReference type="InterPro" id="IPR052336">
    <property type="entry name" value="MlaD_Phospholipid_Transporter"/>
</dbReference>
<evidence type="ECO:0000313" key="3">
    <source>
        <dbReference type="EMBL" id="UUY04572.1"/>
    </source>
</evidence>
<reference evidence="4" key="1">
    <citation type="submission" date="2021-11" db="EMBL/GenBank/DDBJ databases">
        <title>Cultivation dependent microbiological survey of springs from the worlds oldest radium mine currently devoted to the extraction of radon-saturated water.</title>
        <authorList>
            <person name="Kapinusova G."/>
            <person name="Smrhova T."/>
            <person name="Strejcek M."/>
            <person name="Suman J."/>
            <person name="Jani K."/>
            <person name="Pajer P."/>
            <person name="Uhlik O."/>
        </authorList>
    </citation>
    <scope>NUCLEOTIDE SEQUENCE [LARGE SCALE GENOMIC DNA]</scope>
    <source>
        <strain evidence="4">J379</strain>
    </source>
</reference>
<organism evidence="3 4">
    <name type="scientific">Svornostia abyssi</name>
    <dbReference type="NCBI Taxonomy" id="2898438"/>
    <lineage>
        <taxon>Bacteria</taxon>
        <taxon>Bacillati</taxon>
        <taxon>Actinomycetota</taxon>
        <taxon>Thermoleophilia</taxon>
        <taxon>Solirubrobacterales</taxon>
        <taxon>Baekduiaceae</taxon>
        <taxon>Svornostia</taxon>
    </lineage>
</organism>
<dbReference type="Proteomes" id="UP001058860">
    <property type="component" value="Chromosome"/>
</dbReference>
<dbReference type="Pfam" id="PF02470">
    <property type="entry name" value="MlaD"/>
    <property type="match status" value="1"/>
</dbReference>
<feature type="region of interest" description="Disordered" evidence="1">
    <location>
        <begin position="397"/>
        <end position="437"/>
    </location>
</feature>
<dbReference type="InterPro" id="IPR003399">
    <property type="entry name" value="Mce/MlaD"/>
</dbReference>
<keyword evidence="4" id="KW-1185">Reference proteome</keyword>